<dbReference type="PANTHER" id="PTHR19325:SF575">
    <property type="entry name" value="LOCOMOTION-RELATED PROTEIN HIKARU GENKI"/>
    <property type="match status" value="1"/>
</dbReference>
<dbReference type="InterPro" id="IPR000436">
    <property type="entry name" value="Sushi_SCR_CCP_dom"/>
</dbReference>
<dbReference type="CDD" id="cd00033">
    <property type="entry name" value="CCP"/>
    <property type="match status" value="1"/>
</dbReference>
<name>A0A3P6QP62_CYLGO</name>
<evidence type="ECO:0000259" key="5">
    <source>
        <dbReference type="SMART" id="SM00032"/>
    </source>
</evidence>
<dbReference type="EMBL" id="UYRV01003685">
    <property type="protein sequence ID" value="VDK50579.1"/>
    <property type="molecule type" value="Genomic_DNA"/>
</dbReference>
<keyword evidence="3" id="KW-1015">Disulfide bond</keyword>
<dbReference type="PANTHER" id="PTHR19325">
    <property type="entry name" value="COMPLEMENT COMPONENT-RELATED SUSHI DOMAIN-CONTAINING"/>
    <property type="match status" value="1"/>
</dbReference>
<dbReference type="OrthoDB" id="6127264at2759"/>
<keyword evidence="1" id="KW-0768">Sushi</keyword>
<organism evidence="6 7">
    <name type="scientific">Cylicostephanus goldi</name>
    <name type="common">Nematode worm</name>
    <dbReference type="NCBI Taxonomy" id="71465"/>
    <lineage>
        <taxon>Eukaryota</taxon>
        <taxon>Metazoa</taxon>
        <taxon>Ecdysozoa</taxon>
        <taxon>Nematoda</taxon>
        <taxon>Chromadorea</taxon>
        <taxon>Rhabditida</taxon>
        <taxon>Rhabditina</taxon>
        <taxon>Rhabditomorpha</taxon>
        <taxon>Strongyloidea</taxon>
        <taxon>Strongylidae</taxon>
        <taxon>Cylicostephanus</taxon>
    </lineage>
</organism>
<protein>
    <recommendedName>
        <fullName evidence="5">Sushi domain-containing protein</fullName>
    </recommendedName>
</protein>
<proteinExistence type="predicted"/>
<keyword evidence="7" id="KW-1185">Reference proteome</keyword>
<accession>A0A3P6QP62</accession>
<evidence type="ECO:0000313" key="7">
    <source>
        <dbReference type="Proteomes" id="UP000271889"/>
    </source>
</evidence>
<evidence type="ECO:0000256" key="1">
    <source>
        <dbReference type="ARBA" id="ARBA00022659"/>
    </source>
</evidence>
<dbReference type="SUPFAM" id="SSF57535">
    <property type="entry name" value="Complement control module/SCR domain"/>
    <property type="match status" value="2"/>
</dbReference>
<evidence type="ECO:0000256" key="3">
    <source>
        <dbReference type="ARBA" id="ARBA00023157"/>
    </source>
</evidence>
<dbReference type="InterPro" id="IPR050350">
    <property type="entry name" value="Compl-Cell_Adhes-Reg"/>
</dbReference>
<dbReference type="Pfam" id="PF00084">
    <property type="entry name" value="Sushi"/>
    <property type="match status" value="1"/>
</dbReference>
<reference evidence="6 7" key="1">
    <citation type="submission" date="2018-11" db="EMBL/GenBank/DDBJ databases">
        <authorList>
            <consortium name="Pathogen Informatics"/>
        </authorList>
    </citation>
    <scope>NUCLEOTIDE SEQUENCE [LARGE SCALE GENOMIC DNA]</scope>
</reference>
<feature type="domain" description="Sushi" evidence="5">
    <location>
        <begin position="101"/>
        <end position="159"/>
    </location>
</feature>
<dbReference type="Proteomes" id="UP000271889">
    <property type="component" value="Unassembled WGS sequence"/>
</dbReference>
<dbReference type="Gene3D" id="2.10.70.10">
    <property type="entry name" value="Complement Module, domain 1"/>
    <property type="match status" value="2"/>
</dbReference>
<gene>
    <name evidence="6" type="ORF">CGOC_LOCUS1813</name>
</gene>
<dbReference type="InterPro" id="IPR035976">
    <property type="entry name" value="Sushi/SCR/CCP_sf"/>
</dbReference>
<sequence length="238" mass="24495">MCNAGYLPKGPTISTCSGNGQFLPEALGPCVSTLQGDAPELPCPDLNVVGGTVTYSNGGSLPHISGTRATLFCNLGYALSALPVTPVLVQHGGIPAPGEFCPTPVASPFGEITFSKSSNASGFPPGTTAALRCSMGRHITGPSFATCHRGVFRPPLGKCTDDRENGLPGVCLPLVPPANGRITYIQSGKLDNFEVGTTALLYCLESYAVTGQATAVCTKDGWQPSSGLGECDPVTRTF</sequence>
<feature type="domain" description="Sushi" evidence="5">
    <location>
        <begin position="171"/>
        <end position="231"/>
    </location>
</feature>
<evidence type="ECO:0000256" key="4">
    <source>
        <dbReference type="ARBA" id="ARBA00023180"/>
    </source>
</evidence>
<keyword evidence="2" id="KW-0677">Repeat</keyword>
<keyword evidence="4" id="KW-0325">Glycoprotein</keyword>
<evidence type="ECO:0000256" key="2">
    <source>
        <dbReference type="ARBA" id="ARBA00022737"/>
    </source>
</evidence>
<evidence type="ECO:0000313" key="6">
    <source>
        <dbReference type="EMBL" id="VDK50579.1"/>
    </source>
</evidence>
<dbReference type="SMART" id="SM00032">
    <property type="entry name" value="CCP"/>
    <property type="match status" value="2"/>
</dbReference>
<dbReference type="AlphaFoldDB" id="A0A3P6QP62"/>